<evidence type="ECO:0000256" key="2">
    <source>
        <dbReference type="SAM" id="Phobius"/>
    </source>
</evidence>
<organism evidence="3">
    <name type="scientific">uncultured marine bacterium HF10_12C08</name>
    <dbReference type="NCBI Taxonomy" id="415444"/>
    <lineage>
        <taxon>Bacteria</taxon>
        <taxon>environmental samples</taxon>
    </lineage>
</organism>
<sequence length="79" mass="9264">MKYQFAQKKKKSVKKKVTKKKKQVTKKKIIKKSKKKKSVSKRKASLVDMIDRSNYVVFYYAGAYVLIFGLFAVAIYYSN</sequence>
<keyword evidence="2" id="KW-0812">Transmembrane</keyword>
<keyword evidence="2" id="KW-1133">Transmembrane helix</keyword>
<feature type="compositionally biased region" description="Basic residues" evidence="1">
    <location>
        <begin position="7"/>
        <end position="26"/>
    </location>
</feature>
<dbReference type="EMBL" id="EF107102">
    <property type="protein sequence ID" value="ABL97320.1"/>
    <property type="molecule type" value="Genomic_DNA"/>
</dbReference>
<gene>
    <name evidence="3" type="ORF">ALOHA_HF1012C08.0024</name>
</gene>
<accession>A4GJM5</accession>
<reference evidence="3" key="1">
    <citation type="journal article" date="2007" name="Environ. Microbiol.">
        <title>Proteorhodopsin photosystem gene clusters exhibit co-evolutionary trends and shared ancestry among diverse marine microbial phyla.</title>
        <authorList>
            <person name="McCarren J."/>
            <person name="Delong E.F."/>
        </authorList>
    </citation>
    <scope>NUCLEOTIDE SEQUENCE</scope>
</reference>
<dbReference type="AlphaFoldDB" id="A4GJM5"/>
<keyword evidence="2" id="KW-0472">Membrane</keyword>
<protein>
    <submittedName>
        <fullName evidence="3">Uncharacterized protein</fullName>
    </submittedName>
</protein>
<feature type="region of interest" description="Disordered" evidence="1">
    <location>
        <begin position="1"/>
        <end position="26"/>
    </location>
</feature>
<evidence type="ECO:0000313" key="3">
    <source>
        <dbReference type="EMBL" id="ABL97320.1"/>
    </source>
</evidence>
<name>A4GJM5_9BACT</name>
<proteinExistence type="predicted"/>
<feature type="transmembrane region" description="Helical" evidence="2">
    <location>
        <begin position="57"/>
        <end position="77"/>
    </location>
</feature>
<evidence type="ECO:0000256" key="1">
    <source>
        <dbReference type="SAM" id="MobiDB-lite"/>
    </source>
</evidence>